<keyword evidence="1" id="KW-1133">Transmembrane helix</keyword>
<feature type="domain" description="DUF1468" evidence="2">
    <location>
        <begin position="9"/>
        <end position="136"/>
    </location>
</feature>
<dbReference type="InterPro" id="IPR009936">
    <property type="entry name" value="DUF1468"/>
</dbReference>
<protein>
    <submittedName>
        <fullName evidence="3">Putative tricarboxylic transport membrane protein</fullName>
    </submittedName>
</protein>
<dbReference type="EMBL" id="QKZL01000051">
    <property type="protein sequence ID" value="PZX10272.1"/>
    <property type="molecule type" value="Genomic_DNA"/>
</dbReference>
<keyword evidence="4" id="KW-1185">Reference proteome</keyword>
<evidence type="ECO:0000256" key="1">
    <source>
        <dbReference type="SAM" id="Phobius"/>
    </source>
</evidence>
<sequence>MSDRILGGIGLALAIFYAISAAMIQESFMTDAIGPKTFPYIISAVIAIASLVFICRPDPNPAWPALNRLAEIGFAVVVTMLYAWVLPELGFLISTALAAGYLTWRLGTTPLASILVGVGTSVGIYVVFHLVLGLSLAEGPLGF</sequence>
<feature type="transmembrane region" description="Helical" evidence="1">
    <location>
        <begin position="114"/>
        <end position="137"/>
    </location>
</feature>
<keyword evidence="1" id="KW-0812">Transmembrane</keyword>
<proteinExistence type="predicted"/>
<reference evidence="3 4" key="1">
    <citation type="submission" date="2018-06" db="EMBL/GenBank/DDBJ databases">
        <title>Genomic Encyclopedia of Archaeal and Bacterial Type Strains, Phase II (KMG-II): from individual species to whole genera.</title>
        <authorList>
            <person name="Goeker M."/>
        </authorList>
    </citation>
    <scope>NUCLEOTIDE SEQUENCE [LARGE SCALE GENOMIC DNA]</scope>
    <source>
        <strain evidence="3 4">DSM 22009</strain>
    </source>
</reference>
<evidence type="ECO:0000313" key="4">
    <source>
        <dbReference type="Proteomes" id="UP000248916"/>
    </source>
</evidence>
<evidence type="ECO:0000259" key="2">
    <source>
        <dbReference type="Pfam" id="PF07331"/>
    </source>
</evidence>
<feature type="transmembrane region" description="Helical" evidence="1">
    <location>
        <begin position="91"/>
        <end position="107"/>
    </location>
</feature>
<dbReference type="Pfam" id="PF07331">
    <property type="entry name" value="TctB"/>
    <property type="match status" value="1"/>
</dbReference>
<gene>
    <name evidence="3" type="ORF">LX81_04292</name>
</gene>
<dbReference type="RefSeq" id="WP_111539224.1">
    <property type="nucleotide sequence ID" value="NZ_QKZL01000051.1"/>
</dbReference>
<organism evidence="3 4">
    <name type="scientific">Palleronia aestuarii</name>
    <dbReference type="NCBI Taxonomy" id="568105"/>
    <lineage>
        <taxon>Bacteria</taxon>
        <taxon>Pseudomonadati</taxon>
        <taxon>Pseudomonadota</taxon>
        <taxon>Alphaproteobacteria</taxon>
        <taxon>Rhodobacterales</taxon>
        <taxon>Roseobacteraceae</taxon>
        <taxon>Palleronia</taxon>
    </lineage>
</organism>
<dbReference type="AlphaFoldDB" id="A0A2W7NG65"/>
<evidence type="ECO:0000313" key="3">
    <source>
        <dbReference type="EMBL" id="PZX10272.1"/>
    </source>
</evidence>
<comment type="caution">
    <text evidence="3">The sequence shown here is derived from an EMBL/GenBank/DDBJ whole genome shotgun (WGS) entry which is preliminary data.</text>
</comment>
<dbReference type="OrthoDB" id="5519430at2"/>
<dbReference type="Proteomes" id="UP000248916">
    <property type="component" value="Unassembled WGS sequence"/>
</dbReference>
<keyword evidence="1" id="KW-0472">Membrane</keyword>
<feature type="transmembrane region" description="Helical" evidence="1">
    <location>
        <begin position="37"/>
        <end position="54"/>
    </location>
</feature>
<name>A0A2W7NG65_9RHOB</name>
<accession>A0A2W7NG65</accession>